<evidence type="ECO:0000256" key="14">
    <source>
        <dbReference type="PIRSR" id="PIRSR618044-2"/>
    </source>
</evidence>
<feature type="chain" id="PRO_5003998183" description="serine-type D-Ala-D-Ala carboxypeptidase" evidence="16">
    <location>
        <begin position="19"/>
        <end position="386"/>
    </location>
</feature>
<keyword evidence="7 16" id="KW-0732">Signal</keyword>
<evidence type="ECO:0000313" key="19">
    <source>
        <dbReference type="Proteomes" id="UP000011617"/>
    </source>
</evidence>
<dbReference type="InterPro" id="IPR012907">
    <property type="entry name" value="Peptidase_S11_C"/>
</dbReference>
<evidence type="ECO:0000256" key="7">
    <source>
        <dbReference type="ARBA" id="ARBA00022729"/>
    </source>
</evidence>
<name>L8Y0X3_9GAMM</name>
<dbReference type="SUPFAM" id="SSF69189">
    <property type="entry name" value="Penicillin-binding protein associated domain"/>
    <property type="match status" value="1"/>
</dbReference>
<comment type="function">
    <text evidence="1">Removes C-terminal D-alanyl residues from sugar-peptide cell wall precursors.</text>
</comment>
<evidence type="ECO:0000256" key="15">
    <source>
        <dbReference type="RuleBase" id="RU004016"/>
    </source>
</evidence>
<dbReference type="GO" id="GO:0008360">
    <property type="term" value="P:regulation of cell shape"/>
    <property type="evidence" value="ECO:0007669"/>
    <property type="project" value="UniProtKB-KW"/>
</dbReference>
<dbReference type="GO" id="GO:0009002">
    <property type="term" value="F:serine-type D-Ala-D-Ala carboxypeptidase activity"/>
    <property type="evidence" value="ECO:0007669"/>
    <property type="project" value="UniProtKB-EC"/>
</dbReference>
<feature type="active site" description="Acyl-ester intermediate" evidence="13">
    <location>
        <position position="57"/>
    </location>
</feature>
<comment type="catalytic activity">
    <reaction evidence="12">
        <text>Preferential cleavage: (Ac)2-L-Lys-D-Ala-|-D-Ala. Also transpeptidation of peptidyl-alanyl moieties that are N-acyl substituents of D-alanine.</text>
        <dbReference type="EC" id="3.4.16.4"/>
    </reaction>
</comment>
<evidence type="ECO:0000256" key="10">
    <source>
        <dbReference type="ARBA" id="ARBA00022984"/>
    </source>
</evidence>
<evidence type="ECO:0000256" key="11">
    <source>
        <dbReference type="ARBA" id="ARBA00023316"/>
    </source>
</evidence>
<evidence type="ECO:0000256" key="6">
    <source>
        <dbReference type="ARBA" id="ARBA00022670"/>
    </source>
</evidence>
<organism evidence="18 19">
    <name type="scientific">Wohlfahrtiimonas chitiniclastica SH04</name>
    <dbReference type="NCBI Taxonomy" id="1261130"/>
    <lineage>
        <taxon>Bacteria</taxon>
        <taxon>Pseudomonadati</taxon>
        <taxon>Pseudomonadota</taxon>
        <taxon>Gammaproteobacteria</taxon>
        <taxon>Cardiobacteriales</taxon>
        <taxon>Ignatzschineriaceae</taxon>
        <taxon>Wohlfahrtiimonas</taxon>
    </lineage>
</organism>
<dbReference type="SMART" id="SM00936">
    <property type="entry name" value="PBP5_C"/>
    <property type="match status" value="1"/>
</dbReference>
<dbReference type="UniPathway" id="UPA00219"/>
<dbReference type="InterPro" id="IPR018044">
    <property type="entry name" value="Peptidase_S11"/>
</dbReference>
<evidence type="ECO:0000256" key="12">
    <source>
        <dbReference type="ARBA" id="ARBA00034000"/>
    </source>
</evidence>
<comment type="pathway">
    <text evidence="2">Cell wall biogenesis; peptidoglycan biosynthesis.</text>
</comment>
<reference evidence="18 19" key="1">
    <citation type="journal article" date="2013" name="Genome Announc.">
        <title>Complete Genome Sequence of Wohlfahrtiimonas chitiniclastica Strain SH04, Isolated from Chrysomya megacephala Collected from Pudong International Airport in China.</title>
        <authorList>
            <person name="Cao X.M."/>
            <person name="Chen T."/>
            <person name="Xu L.Z."/>
            <person name="Yao L.S."/>
            <person name="Qi J."/>
            <person name="Zhang X.L."/>
            <person name="Yan Q.L."/>
            <person name="Deng Y.H."/>
            <person name="Guo T.Y."/>
            <person name="Wang J."/>
            <person name="Hu K.X."/>
            <person name="Xu B.L."/>
        </authorList>
    </citation>
    <scope>NUCLEOTIDE SEQUENCE [LARGE SCALE GENOMIC DNA]</scope>
    <source>
        <strain evidence="18 19">SH04</strain>
    </source>
</reference>
<evidence type="ECO:0000313" key="18">
    <source>
        <dbReference type="EMBL" id="ELV08146.1"/>
    </source>
</evidence>
<dbReference type="SUPFAM" id="SSF56601">
    <property type="entry name" value="beta-lactamase/transpeptidase-like"/>
    <property type="match status" value="1"/>
</dbReference>
<proteinExistence type="inferred from homology"/>
<feature type="signal peptide" evidence="16">
    <location>
        <begin position="1"/>
        <end position="18"/>
    </location>
</feature>
<dbReference type="RefSeq" id="WP_008315352.1">
    <property type="nucleotide sequence ID" value="NZ_KB372779.1"/>
</dbReference>
<keyword evidence="19" id="KW-1185">Reference proteome</keyword>
<dbReference type="OrthoDB" id="9795979at2"/>
<dbReference type="PRINTS" id="PR00725">
    <property type="entry name" value="DADACBPTASE1"/>
</dbReference>
<dbReference type="GO" id="GO:0006508">
    <property type="term" value="P:proteolysis"/>
    <property type="evidence" value="ECO:0007669"/>
    <property type="project" value="UniProtKB-KW"/>
</dbReference>
<keyword evidence="11" id="KW-0961">Cell wall biogenesis/degradation</keyword>
<comment type="caution">
    <text evidence="18">The sequence shown here is derived from an EMBL/GenBank/DDBJ whole genome shotgun (WGS) entry which is preliminary data.</text>
</comment>
<evidence type="ECO:0000256" key="3">
    <source>
        <dbReference type="ARBA" id="ARBA00007164"/>
    </source>
</evidence>
<evidence type="ECO:0000256" key="1">
    <source>
        <dbReference type="ARBA" id="ARBA00003217"/>
    </source>
</evidence>
<dbReference type="Gene3D" id="3.40.710.10">
    <property type="entry name" value="DD-peptidase/beta-lactamase superfamily"/>
    <property type="match status" value="1"/>
</dbReference>
<protein>
    <recommendedName>
        <fullName evidence="4">serine-type D-Ala-D-Ala carboxypeptidase</fullName>
        <ecNumber evidence="4">3.4.16.4</ecNumber>
    </recommendedName>
</protein>
<dbReference type="Proteomes" id="UP000011617">
    <property type="component" value="Unassembled WGS sequence"/>
</dbReference>
<evidence type="ECO:0000256" key="16">
    <source>
        <dbReference type="SAM" id="SignalP"/>
    </source>
</evidence>
<evidence type="ECO:0000256" key="9">
    <source>
        <dbReference type="ARBA" id="ARBA00022960"/>
    </source>
</evidence>
<evidence type="ECO:0000256" key="4">
    <source>
        <dbReference type="ARBA" id="ARBA00012448"/>
    </source>
</evidence>
<evidence type="ECO:0000259" key="17">
    <source>
        <dbReference type="SMART" id="SM00936"/>
    </source>
</evidence>
<keyword evidence="9" id="KW-0133">Cell shape</keyword>
<feature type="domain" description="Peptidase S11 D-Ala-D-Ala carboxypeptidase A C-terminal" evidence="17">
    <location>
        <begin position="269"/>
        <end position="359"/>
    </location>
</feature>
<keyword evidence="10" id="KW-0573">Peptidoglycan synthesis</keyword>
<dbReference type="InterPro" id="IPR001967">
    <property type="entry name" value="Peptidase_S11_N"/>
</dbReference>
<comment type="similarity">
    <text evidence="3 15">Belongs to the peptidase S11 family.</text>
</comment>
<evidence type="ECO:0000256" key="2">
    <source>
        <dbReference type="ARBA" id="ARBA00004752"/>
    </source>
</evidence>
<feature type="active site" description="Proton acceptor" evidence="13">
    <location>
        <position position="60"/>
    </location>
</feature>
<feature type="binding site" evidence="14">
    <location>
        <position position="219"/>
    </location>
    <ligand>
        <name>substrate</name>
    </ligand>
</feature>
<dbReference type="Pfam" id="PF07943">
    <property type="entry name" value="PBP5_C"/>
    <property type="match status" value="1"/>
</dbReference>
<keyword evidence="8" id="KW-0378">Hydrolase</keyword>
<dbReference type="EMBL" id="AOBV01000006">
    <property type="protein sequence ID" value="ELV08146.1"/>
    <property type="molecule type" value="Genomic_DNA"/>
</dbReference>
<gene>
    <name evidence="18" type="ORF">F387_00386</name>
</gene>
<dbReference type="InterPro" id="IPR015956">
    <property type="entry name" value="Peniciliin-bd_prot_C_sf"/>
</dbReference>
<dbReference type="Gene3D" id="2.60.410.10">
    <property type="entry name" value="D-Ala-D-Ala carboxypeptidase, C-terminal domain"/>
    <property type="match status" value="1"/>
</dbReference>
<dbReference type="InterPro" id="IPR012338">
    <property type="entry name" value="Beta-lactam/transpept-like"/>
</dbReference>
<keyword evidence="6" id="KW-0645">Protease</keyword>
<dbReference type="InterPro" id="IPR037167">
    <property type="entry name" value="Peptidase_S11_C_sf"/>
</dbReference>
<evidence type="ECO:0000256" key="13">
    <source>
        <dbReference type="PIRSR" id="PIRSR618044-1"/>
    </source>
</evidence>
<dbReference type="EC" id="3.4.16.4" evidence="4"/>
<dbReference type="GO" id="GO:0009252">
    <property type="term" value="P:peptidoglycan biosynthetic process"/>
    <property type="evidence" value="ECO:0007669"/>
    <property type="project" value="UniProtKB-UniPathway"/>
</dbReference>
<evidence type="ECO:0000256" key="8">
    <source>
        <dbReference type="ARBA" id="ARBA00022801"/>
    </source>
</evidence>
<accession>L8Y0X3</accession>
<sequence>MKKILLVCLSIFSTASFAQQLPPIHVNVPVKAWVIMDYDTGEILADYNGKERLEPASVTKVMTSYLIAEALDKGVIAPDAKVSISPYAQSQEGSRMFAEAGTQITVHDLVLGLVIQSGNDSSIALAEYLRGSEPNFAVEMNKKAKELGMNDTNFMNASGLPHPNHYSSAYDLAVLSRHLIQDFPEHYEIYSHKSFTWNGITQKNRNTLLWTDPSVDGIKTGHTRSAGYNLASSAIRNGFRVIVVVLGTNSEKERAQLSTELLNYAFMNFEHKKLYDADQVILQSPIHEGESNSVNLVSDKNIYITYPRGQYDNLRASVEVKKPLIAPVEKGQKIGEFIVKNGTQTILNTPLYAQETVEQASFMKRYWDQFKYKFQNKFQKLKAQIM</sequence>
<dbReference type="AlphaFoldDB" id="L8Y0X3"/>
<feature type="active site" evidence="13">
    <location>
        <position position="117"/>
    </location>
</feature>
<evidence type="ECO:0000256" key="5">
    <source>
        <dbReference type="ARBA" id="ARBA00022645"/>
    </source>
</evidence>
<dbReference type="Pfam" id="PF00768">
    <property type="entry name" value="Peptidase_S11"/>
    <property type="match status" value="1"/>
</dbReference>
<dbReference type="PANTHER" id="PTHR21581">
    <property type="entry name" value="D-ALANYL-D-ALANINE CARBOXYPEPTIDASE"/>
    <property type="match status" value="1"/>
</dbReference>
<keyword evidence="5 18" id="KW-0121">Carboxypeptidase</keyword>
<dbReference type="GO" id="GO:0071555">
    <property type="term" value="P:cell wall organization"/>
    <property type="evidence" value="ECO:0007669"/>
    <property type="project" value="UniProtKB-KW"/>
</dbReference>
<dbReference type="PANTHER" id="PTHR21581:SF6">
    <property type="entry name" value="TRAFFICKING PROTEIN PARTICLE COMPLEX SUBUNIT 12"/>
    <property type="match status" value="1"/>
</dbReference>
<dbReference type="HOGENOM" id="CLU_027070_8_1_6"/>
<dbReference type="GeneID" id="58264494"/>
<dbReference type="PATRIC" id="fig|1261130.3.peg.821"/>